<evidence type="ECO:0000313" key="2">
    <source>
        <dbReference type="Proteomes" id="UP001367676"/>
    </source>
</evidence>
<sequence length="305" mass="35182">MFNVCTLRYYQKRELCKTLLSVDRFDLQFVEENSDEKPDLSCKNILADFGAIIKESGYERVAVSAFKCPYAYKMDVTFTSDCTDHEKIFVPIRLFISGSVHINSAILYYQHISPFDTKIEALLVAFRLPVMSISSMVLDRRHMVWKRSSENMKPFNEKNVQRQVGSSDNVIRDPLRAESALIRSEEIKQLPLMAKFIRTYKVKSLCGMKRWEKVRHCRLAFENSAYKTLINKDGVFTCQSKDVVSNFYSVSSITNPGMVSLRCPTWRWTTAYSFNLSAHLSEASLVAFIQINPFRELLPDAVIQL</sequence>
<keyword evidence="2" id="KW-1185">Reference proteome</keyword>
<reference evidence="1 2" key="1">
    <citation type="submission" date="2024-03" db="EMBL/GenBank/DDBJ databases">
        <title>Adaptation during the transition from Ophiocordyceps entomopathogen to insect associate is accompanied by gene loss and intensified selection.</title>
        <authorList>
            <person name="Ward C.M."/>
            <person name="Onetto C.A."/>
            <person name="Borneman A.R."/>
        </authorList>
    </citation>
    <scope>NUCLEOTIDE SEQUENCE [LARGE SCALE GENOMIC DNA]</scope>
    <source>
        <strain evidence="1">AWRI1</strain>
        <tissue evidence="1">Single Adult Female</tissue>
    </source>
</reference>
<organism evidence="1 2">
    <name type="scientific">Parthenolecanium corni</name>
    <dbReference type="NCBI Taxonomy" id="536013"/>
    <lineage>
        <taxon>Eukaryota</taxon>
        <taxon>Metazoa</taxon>
        <taxon>Ecdysozoa</taxon>
        <taxon>Arthropoda</taxon>
        <taxon>Hexapoda</taxon>
        <taxon>Insecta</taxon>
        <taxon>Pterygota</taxon>
        <taxon>Neoptera</taxon>
        <taxon>Paraneoptera</taxon>
        <taxon>Hemiptera</taxon>
        <taxon>Sternorrhyncha</taxon>
        <taxon>Coccoidea</taxon>
        <taxon>Coccidae</taxon>
        <taxon>Parthenolecanium</taxon>
    </lineage>
</organism>
<evidence type="ECO:0000313" key="1">
    <source>
        <dbReference type="EMBL" id="KAK7591156.1"/>
    </source>
</evidence>
<proteinExistence type="predicted"/>
<comment type="caution">
    <text evidence="1">The sequence shown here is derived from an EMBL/GenBank/DDBJ whole genome shotgun (WGS) entry which is preliminary data.</text>
</comment>
<gene>
    <name evidence="1" type="ORF">V9T40_002769</name>
</gene>
<name>A0AAN9TXI0_9HEMI</name>
<dbReference type="AlphaFoldDB" id="A0AAN9TXI0"/>
<accession>A0AAN9TXI0</accession>
<dbReference type="Proteomes" id="UP001367676">
    <property type="component" value="Unassembled WGS sequence"/>
</dbReference>
<dbReference type="EMBL" id="JBBCAQ010000022">
    <property type="protein sequence ID" value="KAK7591156.1"/>
    <property type="molecule type" value="Genomic_DNA"/>
</dbReference>
<protein>
    <submittedName>
        <fullName evidence="1">Uncharacterized protein</fullName>
    </submittedName>
</protein>